<proteinExistence type="predicted"/>
<evidence type="ECO:0000313" key="7">
    <source>
        <dbReference type="EMBL" id="SVA27900.1"/>
    </source>
</evidence>
<feature type="transmembrane region" description="Helical" evidence="5">
    <location>
        <begin position="235"/>
        <end position="259"/>
    </location>
</feature>
<feature type="transmembrane region" description="Helical" evidence="5">
    <location>
        <begin position="265"/>
        <end position="288"/>
    </location>
</feature>
<feature type="transmembrane region" description="Helical" evidence="5">
    <location>
        <begin position="113"/>
        <end position="134"/>
    </location>
</feature>
<reference evidence="7" key="1">
    <citation type="submission" date="2018-05" db="EMBL/GenBank/DDBJ databases">
        <authorList>
            <person name="Lanie J.A."/>
            <person name="Ng W.-L."/>
            <person name="Kazmierczak K.M."/>
            <person name="Andrzejewski T.M."/>
            <person name="Davidsen T.M."/>
            <person name="Wayne K.J."/>
            <person name="Tettelin H."/>
            <person name="Glass J.I."/>
            <person name="Rusch D."/>
            <person name="Podicherti R."/>
            <person name="Tsui H.-C.T."/>
            <person name="Winkler M.E."/>
        </authorList>
    </citation>
    <scope>NUCLEOTIDE SEQUENCE</scope>
</reference>
<feature type="transmembrane region" description="Helical" evidence="5">
    <location>
        <begin position="12"/>
        <end position="38"/>
    </location>
</feature>
<evidence type="ECO:0000259" key="6">
    <source>
        <dbReference type="PROSITE" id="PS50850"/>
    </source>
</evidence>
<evidence type="ECO:0000256" key="3">
    <source>
        <dbReference type="ARBA" id="ARBA00022989"/>
    </source>
</evidence>
<dbReference type="GO" id="GO:0016020">
    <property type="term" value="C:membrane"/>
    <property type="evidence" value="ECO:0007669"/>
    <property type="project" value="UniProtKB-SubCell"/>
</dbReference>
<evidence type="ECO:0000256" key="2">
    <source>
        <dbReference type="ARBA" id="ARBA00022692"/>
    </source>
</evidence>
<dbReference type="GO" id="GO:0022857">
    <property type="term" value="F:transmembrane transporter activity"/>
    <property type="evidence" value="ECO:0007669"/>
    <property type="project" value="InterPro"/>
</dbReference>
<feature type="transmembrane region" description="Helical" evidence="5">
    <location>
        <begin position="300"/>
        <end position="319"/>
    </location>
</feature>
<feature type="transmembrane region" description="Helical" evidence="5">
    <location>
        <begin position="391"/>
        <end position="413"/>
    </location>
</feature>
<keyword evidence="4 5" id="KW-0472">Membrane</keyword>
<feature type="transmembrane region" description="Helical" evidence="5">
    <location>
        <begin position="352"/>
        <end position="371"/>
    </location>
</feature>
<feature type="transmembrane region" description="Helical" evidence="5">
    <location>
        <begin position="65"/>
        <end position="82"/>
    </location>
</feature>
<comment type="subcellular location">
    <subcellularLocation>
        <location evidence="1">Membrane</location>
        <topology evidence="1">Multi-pass membrane protein</topology>
    </subcellularLocation>
</comment>
<name>A0A381UIC8_9ZZZZ</name>
<feature type="domain" description="Major facilitator superfamily (MFS) profile" evidence="6">
    <location>
        <begin position="17"/>
        <end position="416"/>
    </location>
</feature>
<protein>
    <recommendedName>
        <fullName evidence="6">Major facilitator superfamily (MFS) profile domain-containing protein</fullName>
    </recommendedName>
</protein>
<dbReference type="PROSITE" id="PS00216">
    <property type="entry name" value="SUGAR_TRANSPORT_1"/>
    <property type="match status" value="1"/>
</dbReference>
<feature type="transmembrane region" description="Helical" evidence="5">
    <location>
        <begin position="89"/>
        <end position="107"/>
    </location>
</feature>
<dbReference type="Pfam" id="PF07690">
    <property type="entry name" value="MFS_1"/>
    <property type="match status" value="1"/>
</dbReference>
<keyword evidence="2 5" id="KW-0812">Transmembrane</keyword>
<dbReference type="SUPFAM" id="SSF103473">
    <property type="entry name" value="MFS general substrate transporter"/>
    <property type="match status" value="1"/>
</dbReference>
<gene>
    <name evidence="7" type="ORF">METZ01_LOCUS80754</name>
</gene>
<organism evidence="7">
    <name type="scientific">marine metagenome</name>
    <dbReference type="NCBI Taxonomy" id="408172"/>
    <lineage>
        <taxon>unclassified sequences</taxon>
        <taxon>metagenomes</taxon>
        <taxon>ecological metagenomes</taxon>
    </lineage>
</organism>
<dbReference type="EMBL" id="UINC01006502">
    <property type="protein sequence ID" value="SVA27900.1"/>
    <property type="molecule type" value="Genomic_DNA"/>
</dbReference>
<dbReference type="InterPro" id="IPR020846">
    <property type="entry name" value="MFS_dom"/>
</dbReference>
<feature type="transmembrane region" description="Helical" evidence="5">
    <location>
        <begin position="178"/>
        <end position="197"/>
    </location>
</feature>
<dbReference type="Gene3D" id="1.20.1250.20">
    <property type="entry name" value="MFS general substrate transporter like domains"/>
    <property type="match status" value="2"/>
</dbReference>
<dbReference type="PROSITE" id="PS50850">
    <property type="entry name" value="MFS"/>
    <property type="match status" value="1"/>
</dbReference>
<feature type="transmembrane region" description="Helical" evidence="5">
    <location>
        <begin position="146"/>
        <end position="166"/>
    </location>
</feature>
<evidence type="ECO:0000256" key="1">
    <source>
        <dbReference type="ARBA" id="ARBA00004141"/>
    </source>
</evidence>
<keyword evidence="3 5" id="KW-1133">Transmembrane helix</keyword>
<dbReference type="InterPro" id="IPR036259">
    <property type="entry name" value="MFS_trans_sf"/>
</dbReference>
<dbReference type="PANTHER" id="PTHR11360">
    <property type="entry name" value="MONOCARBOXYLATE TRANSPORTER"/>
    <property type="match status" value="1"/>
</dbReference>
<evidence type="ECO:0000256" key="5">
    <source>
        <dbReference type="SAM" id="Phobius"/>
    </source>
</evidence>
<dbReference type="InterPro" id="IPR011701">
    <property type="entry name" value="MFS"/>
</dbReference>
<dbReference type="InterPro" id="IPR050327">
    <property type="entry name" value="Proton-linked_MCT"/>
</dbReference>
<feature type="transmembrane region" description="Helical" evidence="5">
    <location>
        <begin position="325"/>
        <end position="345"/>
    </location>
</feature>
<dbReference type="PANTHER" id="PTHR11360:SF284">
    <property type="entry name" value="EG:103B4.3 PROTEIN-RELATED"/>
    <property type="match status" value="1"/>
</dbReference>
<accession>A0A381UIC8</accession>
<sequence length="422" mass="46650">MITTISQNPKYYRWVILFVCFLIITFTNGLTLGGLYVFEEEIIKSLSEITGENILRADLKLRDALTLWSTAAIGFFSGMLADRIGVKKLMVTGMFILSACFYFYGQAQSLLDMYILHIFMGLVLCISGMIVNVILISKWFNNSRGLAIGILLAGTSVGNGLFPQINTYLLSIGEWREVMVWLSFIPLCYIPFLLLLVKESPDELNQDNQVIDQDFSQINHSGGSTLKEALSTKNFWLLSLMAFCTFYSILAMTGHVFLLMREENYAPQIAATGVSIIFIGGFIGKVLSGKMAEVIGRKKVLLTGVGVMFVGSIFIVLALFFKDPIFIWIGLALYGTGWGGLYTLIQLLTADLFGIIALGKIMGVINILDTIGGGLGPYMTGILYDITQSYLLPFSVISCLLIIAFISSSLLKIDDQAIEINR</sequence>
<evidence type="ECO:0000256" key="4">
    <source>
        <dbReference type="ARBA" id="ARBA00023136"/>
    </source>
</evidence>
<dbReference type="AlphaFoldDB" id="A0A381UIC8"/>
<dbReference type="InterPro" id="IPR005829">
    <property type="entry name" value="Sugar_transporter_CS"/>
</dbReference>